<dbReference type="InterPro" id="IPR035901">
    <property type="entry name" value="GIY-YIG_endonuc_sf"/>
</dbReference>
<evidence type="ECO:0000259" key="2">
    <source>
        <dbReference type="PROSITE" id="PS50164"/>
    </source>
</evidence>
<gene>
    <name evidence="3" type="ORF">T9R20_17020</name>
</gene>
<dbReference type="Gene3D" id="3.40.1440.10">
    <property type="entry name" value="GIY-YIG endonuclease"/>
    <property type="match status" value="1"/>
</dbReference>
<organism evidence="3 4">
    <name type="scientific">Microbacterium invictum</name>
    <dbReference type="NCBI Taxonomy" id="515415"/>
    <lineage>
        <taxon>Bacteria</taxon>
        <taxon>Bacillati</taxon>
        <taxon>Actinomycetota</taxon>
        <taxon>Actinomycetes</taxon>
        <taxon>Micrococcales</taxon>
        <taxon>Microbacteriaceae</taxon>
        <taxon>Microbacterium</taxon>
    </lineage>
</organism>
<protein>
    <submittedName>
        <fullName evidence="3">GIY-YIG nuclease family protein</fullName>
    </submittedName>
</protein>
<proteinExistence type="inferred from homology"/>
<comment type="similarity">
    <text evidence="1">Belongs to the UPF0213 family.</text>
</comment>
<sequence length="99" mass="11466">MAYMYILECSDRSTYVGSTRDLGLRLVQHNEGMGSEYTKRRLPVRLLYVEEFENVADAFRREKQVQRWGRAKRLALVHGRLDSLNALSRKPPRRPGGGD</sequence>
<name>A0ABZ0VAW9_9MICO</name>
<reference evidence="3 4" key="1">
    <citation type="submission" date="2023-06" db="EMBL/GenBank/DDBJ databases">
        <title>Rock-solubilizing bacteria, Microbacterium invictum, promotes re-establishment of vegetation in rocky wasteland by accelerating rock bio-weathering and reshaping soil bacterial community.</title>
        <authorList>
            <person name="Liu C."/>
        </authorList>
    </citation>
    <scope>NUCLEOTIDE SEQUENCE [LARGE SCALE GENOMIC DNA]</scope>
    <source>
        <strain evidence="3 4">X-18</strain>
    </source>
</reference>
<dbReference type="SUPFAM" id="SSF82771">
    <property type="entry name" value="GIY-YIG endonuclease"/>
    <property type="match status" value="1"/>
</dbReference>
<dbReference type="InterPro" id="IPR000305">
    <property type="entry name" value="GIY-YIG_endonuc"/>
</dbReference>
<evidence type="ECO:0000313" key="3">
    <source>
        <dbReference type="EMBL" id="WQB70374.1"/>
    </source>
</evidence>
<dbReference type="EMBL" id="CP139779">
    <property type="protein sequence ID" value="WQB70374.1"/>
    <property type="molecule type" value="Genomic_DNA"/>
</dbReference>
<dbReference type="PROSITE" id="PS50164">
    <property type="entry name" value="GIY_YIG"/>
    <property type="match status" value="1"/>
</dbReference>
<dbReference type="Proteomes" id="UP001324533">
    <property type="component" value="Chromosome"/>
</dbReference>
<feature type="domain" description="GIY-YIG" evidence="2">
    <location>
        <begin position="1"/>
        <end position="76"/>
    </location>
</feature>
<dbReference type="CDD" id="cd10456">
    <property type="entry name" value="GIY-YIG_UPF0213"/>
    <property type="match status" value="1"/>
</dbReference>
<dbReference type="PANTHER" id="PTHR34477:SF1">
    <property type="entry name" value="UPF0213 PROTEIN YHBQ"/>
    <property type="match status" value="1"/>
</dbReference>
<dbReference type="PANTHER" id="PTHR34477">
    <property type="entry name" value="UPF0213 PROTEIN YHBQ"/>
    <property type="match status" value="1"/>
</dbReference>
<dbReference type="Pfam" id="PF01541">
    <property type="entry name" value="GIY-YIG"/>
    <property type="match status" value="1"/>
</dbReference>
<keyword evidence="4" id="KW-1185">Reference proteome</keyword>
<accession>A0ABZ0VAW9</accession>
<evidence type="ECO:0000256" key="1">
    <source>
        <dbReference type="ARBA" id="ARBA00007435"/>
    </source>
</evidence>
<dbReference type="RefSeq" id="WP_322410520.1">
    <property type="nucleotide sequence ID" value="NZ_CP139779.1"/>
</dbReference>
<evidence type="ECO:0000313" key="4">
    <source>
        <dbReference type="Proteomes" id="UP001324533"/>
    </source>
</evidence>
<dbReference type="InterPro" id="IPR050190">
    <property type="entry name" value="UPF0213_domain"/>
</dbReference>